<dbReference type="NCBIfam" id="TIGR00460">
    <property type="entry name" value="fmt"/>
    <property type="match status" value="1"/>
</dbReference>
<dbReference type="InterPro" id="IPR044135">
    <property type="entry name" value="Met-tRNA-FMT_C"/>
</dbReference>
<sequence length="311" mass="32464">MRLIFLGSPAFAVHPLEALVAAGHEVVAVVTQPDRPAGRERRLTAPPVKQAAVALGLPVLQPVTLRDPEVVAHLAALAPEVGVVAAYGAILRKNVLAIPPLGYLNIHPSLLPLHRGPTPVNGAILAGDHETGVSIMRLDAGMDSGPILAQVVVPLPPAARAGPLTAELFQLGARMLADVLPRYAAGEVVPQAQDHSQASVTRMLKKEDGRLEWTLPALVLERMVRAYDPWPGTTTTWNGQHLRVISAAVVATWHGAETPGNLVGCGTSGGPLVATGSGALELLEVQPAGRRAMRGSAWLLGLRQQAGAFGG</sequence>
<dbReference type="EC" id="2.1.2.9" evidence="3 8"/>
<feature type="domain" description="Formyl transferase N-terminal" evidence="9">
    <location>
        <begin position="1"/>
        <end position="179"/>
    </location>
</feature>
<reference evidence="11 12" key="1">
    <citation type="submission" date="2018-12" db="EMBL/GenBank/DDBJ databases">
        <title>Genome Sequence of Candidatus Viridilinea halotolerans isolated from saline sulfide-rich spring.</title>
        <authorList>
            <person name="Grouzdev D.S."/>
            <person name="Burganskaya E.I."/>
            <person name="Krutkina M.S."/>
            <person name="Sukhacheva M.V."/>
            <person name="Gorlenko V.M."/>
        </authorList>
    </citation>
    <scope>NUCLEOTIDE SEQUENCE [LARGE SCALE GENOMIC DNA]</scope>
    <source>
        <strain evidence="11">Chok-6</strain>
    </source>
</reference>
<dbReference type="Pfam" id="PF00551">
    <property type="entry name" value="Formyl_trans_N"/>
    <property type="match status" value="1"/>
</dbReference>
<evidence type="ECO:0000256" key="3">
    <source>
        <dbReference type="ARBA" id="ARBA00012261"/>
    </source>
</evidence>
<evidence type="ECO:0000256" key="6">
    <source>
        <dbReference type="ARBA" id="ARBA00022917"/>
    </source>
</evidence>
<dbReference type="InterPro" id="IPR005794">
    <property type="entry name" value="Fmt"/>
</dbReference>
<comment type="caution">
    <text evidence="11">The sequence shown here is derived from an EMBL/GenBank/DDBJ whole genome shotgun (WGS) entry which is preliminary data.</text>
</comment>
<accession>A0A426U6S4</accession>
<dbReference type="EMBL" id="RSAS01000162">
    <property type="protein sequence ID" value="RRR75744.1"/>
    <property type="molecule type" value="Genomic_DNA"/>
</dbReference>
<dbReference type="CDD" id="cd08704">
    <property type="entry name" value="Met_tRNA_FMT_C"/>
    <property type="match status" value="1"/>
</dbReference>
<comment type="catalytic activity">
    <reaction evidence="7 8">
        <text>L-methionyl-tRNA(fMet) + (6R)-10-formyltetrahydrofolate = N-formyl-L-methionyl-tRNA(fMet) + (6S)-5,6,7,8-tetrahydrofolate + H(+)</text>
        <dbReference type="Rhea" id="RHEA:24380"/>
        <dbReference type="Rhea" id="RHEA-COMP:9952"/>
        <dbReference type="Rhea" id="RHEA-COMP:9953"/>
        <dbReference type="ChEBI" id="CHEBI:15378"/>
        <dbReference type="ChEBI" id="CHEBI:57453"/>
        <dbReference type="ChEBI" id="CHEBI:78530"/>
        <dbReference type="ChEBI" id="CHEBI:78844"/>
        <dbReference type="ChEBI" id="CHEBI:195366"/>
        <dbReference type="EC" id="2.1.2.9"/>
    </reaction>
</comment>
<organism evidence="11 12">
    <name type="scientific">Candidatus Viridilinea halotolerans</name>
    <dbReference type="NCBI Taxonomy" id="2491704"/>
    <lineage>
        <taxon>Bacteria</taxon>
        <taxon>Bacillati</taxon>
        <taxon>Chloroflexota</taxon>
        <taxon>Chloroflexia</taxon>
        <taxon>Chloroflexales</taxon>
        <taxon>Chloroflexineae</taxon>
        <taxon>Oscillochloridaceae</taxon>
        <taxon>Candidatus Viridilinea</taxon>
    </lineage>
</organism>
<dbReference type="GO" id="GO:0004479">
    <property type="term" value="F:methionyl-tRNA formyltransferase activity"/>
    <property type="evidence" value="ECO:0007669"/>
    <property type="project" value="UniProtKB-UniRule"/>
</dbReference>
<feature type="binding site" evidence="8">
    <location>
        <begin position="109"/>
        <end position="112"/>
    </location>
    <ligand>
        <name>(6S)-5,6,7,8-tetrahydrofolate</name>
        <dbReference type="ChEBI" id="CHEBI:57453"/>
    </ligand>
</feature>
<dbReference type="AlphaFoldDB" id="A0A426U6S4"/>
<comment type="function">
    <text evidence="1 8">Attaches a formyl group to the free amino group of methionyl-tRNA(fMet). The formyl group appears to play a dual role in the initiator identity of N-formylmethionyl-tRNA by promoting its recognition by IF2 and preventing the misappropriation of this tRNA by the elongation apparatus.</text>
</comment>
<protein>
    <recommendedName>
        <fullName evidence="4 8">Methionyl-tRNA formyltransferase</fullName>
        <ecNumber evidence="3 8">2.1.2.9</ecNumber>
    </recommendedName>
</protein>
<evidence type="ECO:0000256" key="5">
    <source>
        <dbReference type="ARBA" id="ARBA00022679"/>
    </source>
</evidence>
<dbReference type="InterPro" id="IPR036477">
    <property type="entry name" value="Formyl_transf_N_sf"/>
</dbReference>
<comment type="similarity">
    <text evidence="2 8">Belongs to the Fmt family.</text>
</comment>
<dbReference type="HAMAP" id="MF_00182">
    <property type="entry name" value="Formyl_trans"/>
    <property type="match status" value="1"/>
</dbReference>
<dbReference type="Gene3D" id="3.40.50.170">
    <property type="entry name" value="Formyl transferase, N-terminal domain"/>
    <property type="match status" value="1"/>
</dbReference>
<dbReference type="InterPro" id="IPR041711">
    <property type="entry name" value="Met-tRNA-FMT_N"/>
</dbReference>
<dbReference type="SUPFAM" id="SSF53328">
    <property type="entry name" value="Formyltransferase"/>
    <property type="match status" value="1"/>
</dbReference>
<evidence type="ECO:0000313" key="11">
    <source>
        <dbReference type="EMBL" id="RRR75744.1"/>
    </source>
</evidence>
<evidence type="ECO:0000256" key="8">
    <source>
        <dbReference type="HAMAP-Rule" id="MF_00182"/>
    </source>
</evidence>
<dbReference type="PANTHER" id="PTHR11138:SF5">
    <property type="entry name" value="METHIONYL-TRNA FORMYLTRANSFERASE, MITOCHONDRIAL"/>
    <property type="match status" value="1"/>
</dbReference>
<dbReference type="InterPro" id="IPR002376">
    <property type="entry name" value="Formyl_transf_N"/>
</dbReference>
<gene>
    <name evidence="8" type="primary">fmt</name>
    <name evidence="11" type="ORF">EI684_04060</name>
</gene>
<dbReference type="PANTHER" id="PTHR11138">
    <property type="entry name" value="METHIONYL-TRNA FORMYLTRANSFERASE"/>
    <property type="match status" value="1"/>
</dbReference>
<evidence type="ECO:0000313" key="12">
    <source>
        <dbReference type="Proteomes" id="UP000280307"/>
    </source>
</evidence>
<evidence type="ECO:0000256" key="1">
    <source>
        <dbReference type="ARBA" id="ARBA00002606"/>
    </source>
</evidence>
<evidence type="ECO:0000256" key="2">
    <source>
        <dbReference type="ARBA" id="ARBA00010699"/>
    </source>
</evidence>
<dbReference type="InterPro" id="IPR011034">
    <property type="entry name" value="Formyl_transferase-like_C_sf"/>
</dbReference>
<evidence type="ECO:0000259" key="10">
    <source>
        <dbReference type="Pfam" id="PF02911"/>
    </source>
</evidence>
<dbReference type="InterPro" id="IPR005793">
    <property type="entry name" value="Formyl_trans_C"/>
</dbReference>
<feature type="domain" description="Formyl transferase C-terminal" evidence="10">
    <location>
        <begin position="204"/>
        <end position="302"/>
    </location>
</feature>
<dbReference type="Pfam" id="PF02911">
    <property type="entry name" value="Formyl_trans_C"/>
    <property type="match status" value="1"/>
</dbReference>
<name>A0A426U6S4_9CHLR</name>
<keyword evidence="6 8" id="KW-0648">Protein biosynthesis</keyword>
<dbReference type="GO" id="GO:0005829">
    <property type="term" value="C:cytosol"/>
    <property type="evidence" value="ECO:0007669"/>
    <property type="project" value="TreeGrafter"/>
</dbReference>
<evidence type="ECO:0000256" key="7">
    <source>
        <dbReference type="ARBA" id="ARBA00048558"/>
    </source>
</evidence>
<dbReference type="SUPFAM" id="SSF50486">
    <property type="entry name" value="FMT C-terminal domain-like"/>
    <property type="match status" value="1"/>
</dbReference>
<evidence type="ECO:0000256" key="4">
    <source>
        <dbReference type="ARBA" id="ARBA00016014"/>
    </source>
</evidence>
<evidence type="ECO:0000259" key="9">
    <source>
        <dbReference type="Pfam" id="PF00551"/>
    </source>
</evidence>
<dbReference type="CDD" id="cd08646">
    <property type="entry name" value="FMT_core_Met-tRNA-FMT_N"/>
    <property type="match status" value="1"/>
</dbReference>
<dbReference type="Proteomes" id="UP000280307">
    <property type="component" value="Unassembled WGS sequence"/>
</dbReference>
<proteinExistence type="inferred from homology"/>
<dbReference type="Gene3D" id="3.10.25.10">
    <property type="entry name" value="Formyl transferase, C-terminal domain"/>
    <property type="match status" value="1"/>
</dbReference>
<keyword evidence="5 8" id="KW-0808">Transferase</keyword>
<dbReference type="InterPro" id="IPR037022">
    <property type="entry name" value="Formyl_trans_C_sf"/>
</dbReference>